<dbReference type="RefSeq" id="WP_321398873.1">
    <property type="nucleotide sequence ID" value="NZ_CP139487.1"/>
</dbReference>
<dbReference type="InterPro" id="IPR014306">
    <property type="entry name" value="Hydroxyisourate_hydrolase"/>
</dbReference>
<accession>A0AAX4HTQ4</accession>
<evidence type="ECO:0000313" key="11">
    <source>
        <dbReference type="EMBL" id="WPU66548.1"/>
    </source>
</evidence>
<dbReference type="EC" id="3.5.2.17" evidence="8"/>
<feature type="chain" id="PRO_5043410692" description="5-hydroxyisourate hydrolase" evidence="9">
    <location>
        <begin position="22"/>
        <end position="132"/>
    </location>
</feature>
<feature type="domain" description="Transthyretin/hydroxyisourate hydrolase" evidence="10">
    <location>
        <begin position="19"/>
        <end position="132"/>
    </location>
</feature>
<protein>
    <recommendedName>
        <fullName evidence="8">5-hydroxyisourate hydrolase</fullName>
        <shortName evidence="8">HIU hydrolase</shortName>
        <shortName evidence="8">HIUHase</shortName>
        <ecNumber evidence="8">3.5.2.17</ecNumber>
    </recommendedName>
</protein>
<comment type="catalytic activity">
    <reaction evidence="1 8">
        <text>5-hydroxyisourate + H2O = 5-hydroxy-2-oxo-4-ureido-2,5-dihydro-1H-imidazole-5-carboxylate + H(+)</text>
        <dbReference type="Rhea" id="RHEA:23736"/>
        <dbReference type="ChEBI" id="CHEBI:15377"/>
        <dbReference type="ChEBI" id="CHEBI:15378"/>
        <dbReference type="ChEBI" id="CHEBI:18072"/>
        <dbReference type="ChEBI" id="CHEBI:58639"/>
        <dbReference type="EC" id="3.5.2.17"/>
    </reaction>
</comment>
<evidence type="ECO:0000256" key="8">
    <source>
        <dbReference type="RuleBase" id="RU361270"/>
    </source>
</evidence>
<keyword evidence="12" id="KW-1185">Reference proteome</keyword>
<dbReference type="InterPro" id="IPR023416">
    <property type="entry name" value="Transthyretin/HIU_hydrolase_d"/>
</dbReference>
<evidence type="ECO:0000259" key="10">
    <source>
        <dbReference type="SMART" id="SM00095"/>
    </source>
</evidence>
<dbReference type="Pfam" id="PF00576">
    <property type="entry name" value="Transthyretin"/>
    <property type="match status" value="1"/>
</dbReference>
<dbReference type="EMBL" id="CP139487">
    <property type="protein sequence ID" value="WPU66548.1"/>
    <property type="molecule type" value="Genomic_DNA"/>
</dbReference>
<name>A0AAX4HTQ4_9BACT</name>
<feature type="binding site" evidence="7">
    <location>
        <position position="66"/>
    </location>
    <ligand>
        <name>substrate</name>
    </ligand>
</feature>
<dbReference type="NCBIfam" id="TIGR02962">
    <property type="entry name" value="hdxy_isourate"/>
    <property type="match status" value="1"/>
</dbReference>
<dbReference type="PANTHER" id="PTHR10395">
    <property type="entry name" value="URICASE AND TRANSTHYRETIN-RELATED"/>
    <property type="match status" value="1"/>
</dbReference>
<dbReference type="GO" id="GO:0006144">
    <property type="term" value="P:purine nucleobase metabolic process"/>
    <property type="evidence" value="ECO:0007669"/>
    <property type="project" value="UniProtKB-KW"/>
</dbReference>
<keyword evidence="9" id="KW-0732">Signal</keyword>
<dbReference type="PROSITE" id="PS00769">
    <property type="entry name" value="TRANSTHYRETIN_2"/>
    <property type="match status" value="1"/>
</dbReference>
<organism evidence="11 12">
    <name type="scientific">Peredibacter starrii</name>
    <dbReference type="NCBI Taxonomy" id="28202"/>
    <lineage>
        <taxon>Bacteria</taxon>
        <taxon>Pseudomonadati</taxon>
        <taxon>Bdellovibrionota</taxon>
        <taxon>Bacteriovoracia</taxon>
        <taxon>Bacteriovoracales</taxon>
        <taxon>Bacteriovoracaceae</taxon>
        <taxon>Peredibacter</taxon>
    </lineage>
</organism>
<dbReference type="GO" id="GO:0033971">
    <property type="term" value="F:hydroxyisourate hydrolase activity"/>
    <property type="evidence" value="ECO:0007669"/>
    <property type="project" value="UniProtKB-EC"/>
</dbReference>
<comment type="subunit">
    <text evidence="4 8">Homotetramer.</text>
</comment>
<proteinExistence type="inferred from homology"/>
<dbReference type="InterPro" id="IPR000895">
    <property type="entry name" value="Transthyretin/HIU_hydrolase"/>
</dbReference>
<sequence length="132" mass="14669">MLRIFSTIIFLTAMSSFSAFANGISTHVLDLATGVGGKNVPVILELKSKEGNWTRFATGVTDENGRIKSFNSPIKVSKGIYRLSFDMSKYTGSKKSSFFPEINVVFQIEDENLHYHVPVVVSPYGYSTYRGN</sequence>
<dbReference type="InterPro" id="IPR023419">
    <property type="entry name" value="Transthyretin_CS"/>
</dbReference>
<dbReference type="PANTHER" id="PTHR10395:SF7">
    <property type="entry name" value="5-HYDROXYISOURATE HYDROLASE"/>
    <property type="match status" value="1"/>
</dbReference>
<dbReference type="Gene3D" id="2.60.40.180">
    <property type="entry name" value="Transthyretin/hydroxyisourate hydrolase domain"/>
    <property type="match status" value="1"/>
</dbReference>
<evidence type="ECO:0000256" key="9">
    <source>
        <dbReference type="SAM" id="SignalP"/>
    </source>
</evidence>
<dbReference type="Proteomes" id="UP001324634">
    <property type="component" value="Chromosome"/>
</dbReference>
<evidence type="ECO:0000256" key="7">
    <source>
        <dbReference type="PIRSR" id="PIRSR600895-51"/>
    </source>
</evidence>
<dbReference type="AlphaFoldDB" id="A0AAX4HTQ4"/>
<keyword evidence="5 8" id="KW-0659">Purine metabolism</keyword>
<evidence type="ECO:0000256" key="1">
    <source>
        <dbReference type="ARBA" id="ARBA00001043"/>
    </source>
</evidence>
<dbReference type="InterPro" id="IPR036817">
    <property type="entry name" value="Transthyretin/HIU_hydrolase_sf"/>
</dbReference>
<gene>
    <name evidence="11" type="primary">uraH</name>
    <name evidence="11" type="ORF">SOO65_07300</name>
</gene>
<evidence type="ECO:0000256" key="3">
    <source>
        <dbReference type="ARBA" id="ARBA00009850"/>
    </source>
</evidence>
<comment type="function">
    <text evidence="2">Catalyzes the hydrolysis of 5-hydroxyisourate (HIU) to 2-oxo-4-hydroxy-4-carboxy-5-ureidoimidazoline (OHCU).</text>
</comment>
<evidence type="ECO:0000256" key="5">
    <source>
        <dbReference type="ARBA" id="ARBA00022631"/>
    </source>
</evidence>
<feature type="signal peptide" evidence="9">
    <location>
        <begin position="1"/>
        <end position="21"/>
    </location>
</feature>
<evidence type="ECO:0000256" key="2">
    <source>
        <dbReference type="ARBA" id="ARBA00002704"/>
    </source>
</evidence>
<reference evidence="11 12" key="1">
    <citation type="submission" date="2023-11" db="EMBL/GenBank/DDBJ databases">
        <title>Peredibacter starrii A3.12.</title>
        <authorList>
            <person name="Mitchell R.J."/>
        </authorList>
    </citation>
    <scope>NUCLEOTIDE SEQUENCE [LARGE SCALE GENOMIC DNA]</scope>
    <source>
        <strain evidence="11 12">A3.12</strain>
    </source>
</reference>
<keyword evidence="6 8" id="KW-0378">Hydrolase</keyword>
<dbReference type="SUPFAM" id="SSF49472">
    <property type="entry name" value="Transthyretin (synonym: prealbumin)"/>
    <property type="match status" value="1"/>
</dbReference>
<dbReference type="KEGG" id="psti:SOO65_07300"/>
<comment type="similarity">
    <text evidence="3 8">Belongs to the transthyretin family. 5-hydroxyisourate hydrolase subfamily.</text>
</comment>
<feature type="binding site" evidence="7">
    <location>
        <position position="27"/>
    </location>
    <ligand>
        <name>substrate</name>
    </ligand>
</feature>
<dbReference type="SMART" id="SM00095">
    <property type="entry name" value="TR_THY"/>
    <property type="match status" value="1"/>
</dbReference>
<feature type="binding site" evidence="7">
    <location>
        <position position="129"/>
    </location>
    <ligand>
        <name>substrate</name>
    </ligand>
</feature>
<evidence type="ECO:0000313" key="12">
    <source>
        <dbReference type="Proteomes" id="UP001324634"/>
    </source>
</evidence>
<dbReference type="PRINTS" id="PR00189">
    <property type="entry name" value="TRNSTHYRETIN"/>
</dbReference>
<dbReference type="CDD" id="cd05822">
    <property type="entry name" value="TLP_HIUase"/>
    <property type="match status" value="1"/>
</dbReference>
<evidence type="ECO:0000256" key="4">
    <source>
        <dbReference type="ARBA" id="ARBA00011881"/>
    </source>
</evidence>
<evidence type="ECO:0000256" key="6">
    <source>
        <dbReference type="ARBA" id="ARBA00022801"/>
    </source>
</evidence>